<dbReference type="EMBL" id="BMSX01000009">
    <property type="protein sequence ID" value="GGR20552.1"/>
    <property type="molecule type" value="Genomic_DNA"/>
</dbReference>
<evidence type="ECO:0000259" key="6">
    <source>
        <dbReference type="PROSITE" id="PS50011"/>
    </source>
</evidence>
<dbReference type="InterPro" id="IPR008271">
    <property type="entry name" value="Ser/Thr_kinase_AS"/>
</dbReference>
<dbReference type="Gene3D" id="3.30.200.20">
    <property type="entry name" value="Phosphorylase Kinase, domain 1"/>
    <property type="match status" value="1"/>
</dbReference>
<comment type="caution">
    <text evidence="7">The sequence shown here is derived from an EMBL/GenBank/DDBJ whole genome shotgun (WGS) entry which is preliminary data.</text>
</comment>
<dbReference type="Gene3D" id="2.130.10.10">
    <property type="entry name" value="YVTN repeat-like/Quinoprotein amine dehydrogenase"/>
    <property type="match status" value="2"/>
</dbReference>
<reference evidence="7" key="1">
    <citation type="journal article" date="2014" name="Int. J. Syst. Evol. Microbiol.">
        <title>Complete genome sequence of Corynebacterium casei LMG S-19264T (=DSM 44701T), isolated from a smear-ripened cheese.</title>
        <authorList>
            <consortium name="US DOE Joint Genome Institute (JGI-PGF)"/>
            <person name="Walter F."/>
            <person name="Albersmeier A."/>
            <person name="Kalinowski J."/>
            <person name="Ruckert C."/>
        </authorList>
    </citation>
    <scope>NUCLEOTIDE SEQUENCE</scope>
    <source>
        <strain evidence="7">JCM 4346</strain>
    </source>
</reference>
<dbReference type="SMART" id="SM00564">
    <property type="entry name" value="PQQ"/>
    <property type="match status" value="4"/>
</dbReference>
<keyword evidence="1" id="KW-0808">Transferase</keyword>
<evidence type="ECO:0000313" key="8">
    <source>
        <dbReference type="Proteomes" id="UP000658320"/>
    </source>
</evidence>
<dbReference type="PROSITE" id="PS50011">
    <property type="entry name" value="PROTEIN_KINASE_DOM"/>
    <property type="match status" value="1"/>
</dbReference>
<dbReference type="InterPro" id="IPR000719">
    <property type="entry name" value="Prot_kinase_dom"/>
</dbReference>
<dbReference type="Proteomes" id="UP000658320">
    <property type="component" value="Unassembled WGS sequence"/>
</dbReference>
<dbReference type="InterPro" id="IPR011044">
    <property type="entry name" value="Quino_amine_DH_bsu"/>
</dbReference>
<dbReference type="SMART" id="SM00220">
    <property type="entry name" value="S_TKc"/>
    <property type="match status" value="1"/>
</dbReference>
<keyword evidence="7" id="KW-0723">Serine/threonine-protein kinase</keyword>
<dbReference type="RefSeq" id="WP_189938437.1">
    <property type="nucleotide sequence ID" value="NZ_BMSX01000009.1"/>
</dbReference>
<dbReference type="InterPro" id="IPR011009">
    <property type="entry name" value="Kinase-like_dom_sf"/>
</dbReference>
<evidence type="ECO:0000256" key="5">
    <source>
        <dbReference type="PROSITE-ProRule" id="PRU10141"/>
    </source>
</evidence>
<name>A0A918F8Z5_9ACTN</name>
<dbReference type="AlphaFoldDB" id="A0A918F8Z5"/>
<evidence type="ECO:0000313" key="7">
    <source>
        <dbReference type="EMBL" id="GGR20552.1"/>
    </source>
</evidence>
<protein>
    <submittedName>
        <fullName evidence="7">Serine/threonine protein kinase</fullName>
    </submittedName>
</protein>
<feature type="domain" description="Protein kinase" evidence="6">
    <location>
        <begin position="14"/>
        <end position="266"/>
    </location>
</feature>
<accession>A0A918F8Z5</accession>
<evidence type="ECO:0000256" key="3">
    <source>
        <dbReference type="ARBA" id="ARBA00022777"/>
    </source>
</evidence>
<evidence type="ECO:0000256" key="4">
    <source>
        <dbReference type="ARBA" id="ARBA00022840"/>
    </source>
</evidence>
<dbReference type="PROSITE" id="PS00107">
    <property type="entry name" value="PROTEIN_KINASE_ATP"/>
    <property type="match status" value="1"/>
</dbReference>
<dbReference type="InterPro" id="IPR015943">
    <property type="entry name" value="WD40/YVTN_repeat-like_dom_sf"/>
</dbReference>
<dbReference type="GO" id="GO:0005524">
    <property type="term" value="F:ATP binding"/>
    <property type="evidence" value="ECO:0007669"/>
    <property type="project" value="UniProtKB-UniRule"/>
</dbReference>
<dbReference type="PANTHER" id="PTHR43289:SF34">
    <property type="entry name" value="SERINE_THREONINE-PROTEIN KINASE YBDM-RELATED"/>
    <property type="match status" value="1"/>
</dbReference>
<keyword evidence="8" id="KW-1185">Reference proteome</keyword>
<sequence>MPLHKDDPRSLGGYRIVDRLGAGGMGVVYRATSRSGREVAVKVVHAQYVEDPVFRTRFRQEIEAVRKVSGAFTAPVVDADPDAVRPWMATQYVAAPSLAERIKADGPLRGAELRRLALGLVEALRDIHRAGVVHRDLKPGNVLMAEDGPRVIDFGISRVTENQTLTETGHMIGTPPFMSPEQLTDARSVGPATDVFSLGALLTYAATGRGPFDADSPYLTAYRVMNEEPALEHLPPSLRAIVVRCLAKSAGERPTLDELLKEFAVILPEERSAPGDTATVALRRPVPEASRAPVAVPSAGRRGRLLALTGVTGVLAVALAVYLVLGSLESRGTADAGRSSTAAASRWAAVPAGWKPWSTTVREDAESGVIHAPESPGDTGTPSCALNADAVYCAGGGVPPVRLDALTGRTLWRADTAPYGKEAGGYEGWILGAHDGVVLVRQSVLLGSGDGRTPSVVALDADTGRQLWSRPVTAENGAPGLAGGLALIQDADGRTVTARSLLDGARRWSAPLPADHSCVFEGSGAALYALCSRYDGDSPGVRLISVDPADGTTRPLATLAPHSVHLGALDDSLVFVEQNKASLESSSDDPAYARVVLVDRASGARRTVPLAGDPAGQAALVGGVLCFAASNGLVTAVSPTTGKRLWQTRTTLERPGQPMADPRGTAVFLASVTGRVAALDTREGTVLWESLPRASRAVSNGWTPAMFRQAGALVVITPDGTVFSVDPAHPHSTPAPA</sequence>
<proteinExistence type="predicted"/>
<dbReference type="Gene3D" id="1.10.510.10">
    <property type="entry name" value="Transferase(Phosphotransferase) domain 1"/>
    <property type="match status" value="1"/>
</dbReference>
<dbReference type="InterPro" id="IPR018391">
    <property type="entry name" value="PQQ_b-propeller_rpt"/>
</dbReference>
<reference evidence="7" key="2">
    <citation type="submission" date="2020-09" db="EMBL/GenBank/DDBJ databases">
        <authorList>
            <person name="Sun Q."/>
            <person name="Ohkuma M."/>
        </authorList>
    </citation>
    <scope>NUCLEOTIDE SEQUENCE</scope>
    <source>
        <strain evidence="7">JCM 4346</strain>
    </source>
</reference>
<dbReference type="PANTHER" id="PTHR43289">
    <property type="entry name" value="MITOGEN-ACTIVATED PROTEIN KINASE KINASE KINASE 20-RELATED"/>
    <property type="match status" value="1"/>
</dbReference>
<dbReference type="SUPFAM" id="SSF56112">
    <property type="entry name" value="Protein kinase-like (PK-like)"/>
    <property type="match status" value="1"/>
</dbReference>
<dbReference type="SUPFAM" id="SSF50969">
    <property type="entry name" value="YVTN repeat-like/Quinoprotein amine dehydrogenase"/>
    <property type="match status" value="1"/>
</dbReference>
<dbReference type="GO" id="GO:0004674">
    <property type="term" value="F:protein serine/threonine kinase activity"/>
    <property type="evidence" value="ECO:0007669"/>
    <property type="project" value="UniProtKB-KW"/>
</dbReference>
<dbReference type="InterPro" id="IPR017441">
    <property type="entry name" value="Protein_kinase_ATP_BS"/>
</dbReference>
<keyword evidence="2 5" id="KW-0547">Nucleotide-binding</keyword>
<feature type="binding site" evidence="5">
    <location>
        <position position="42"/>
    </location>
    <ligand>
        <name>ATP</name>
        <dbReference type="ChEBI" id="CHEBI:30616"/>
    </ligand>
</feature>
<evidence type="ECO:0000256" key="1">
    <source>
        <dbReference type="ARBA" id="ARBA00022679"/>
    </source>
</evidence>
<dbReference type="Pfam" id="PF00069">
    <property type="entry name" value="Pkinase"/>
    <property type="match status" value="1"/>
</dbReference>
<organism evidence="7 8">
    <name type="scientific">Streptomyces aurantiogriseus</name>
    <dbReference type="NCBI Taxonomy" id="66870"/>
    <lineage>
        <taxon>Bacteria</taxon>
        <taxon>Bacillati</taxon>
        <taxon>Actinomycetota</taxon>
        <taxon>Actinomycetes</taxon>
        <taxon>Kitasatosporales</taxon>
        <taxon>Streptomycetaceae</taxon>
        <taxon>Streptomyces</taxon>
    </lineage>
</organism>
<dbReference type="Pfam" id="PF13360">
    <property type="entry name" value="PQQ_2"/>
    <property type="match status" value="2"/>
</dbReference>
<keyword evidence="4 5" id="KW-0067">ATP-binding</keyword>
<evidence type="ECO:0000256" key="2">
    <source>
        <dbReference type="ARBA" id="ARBA00022741"/>
    </source>
</evidence>
<dbReference type="InterPro" id="IPR002372">
    <property type="entry name" value="PQQ_rpt_dom"/>
</dbReference>
<dbReference type="CDD" id="cd14014">
    <property type="entry name" value="STKc_PknB_like"/>
    <property type="match status" value="1"/>
</dbReference>
<dbReference type="PROSITE" id="PS00108">
    <property type="entry name" value="PROTEIN_KINASE_ST"/>
    <property type="match status" value="1"/>
</dbReference>
<gene>
    <name evidence="7" type="ORF">GCM10010251_40480</name>
</gene>
<keyword evidence="3 7" id="KW-0418">Kinase</keyword>